<dbReference type="InterPro" id="IPR013783">
    <property type="entry name" value="Ig-like_fold"/>
</dbReference>
<proteinExistence type="predicted"/>
<protein>
    <recommendedName>
        <fullName evidence="5">SD-repeat containing protein B domain-containing protein</fullName>
    </recommendedName>
</protein>
<name>A0A6S6S713_9BACT</name>
<keyword evidence="1" id="KW-0472">Membrane</keyword>
<feature type="transmembrane region" description="Helical" evidence="1">
    <location>
        <begin position="457"/>
        <end position="478"/>
    </location>
</feature>
<feature type="domain" description="CshA" evidence="3">
    <location>
        <begin position="341"/>
        <end position="432"/>
    </location>
</feature>
<dbReference type="InterPro" id="IPR028974">
    <property type="entry name" value="TSP_type-3_rpt"/>
</dbReference>
<dbReference type="Pfam" id="PF19076">
    <property type="entry name" value="CshA_repeat"/>
    <property type="match status" value="1"/>
</dbReference>
<evidence type="ECO:0000313" key="4">
    <source>
        <dbReference type="EMBL" id="CAA6800844.1"/>
    </source>
</evidence>
<dbReference type="EMBL" id="CACVAS010000018">
    <property type="protein sequence ID" value="CAA6800844.1"/>
    <property type="molecule type" value="Genomic_DNA"/>
</dbReference>
<dbReference type="AlphaFoldDB" id="A0A6S6S713"/>
<sequence>MMKIGFILTISLMLLQSIYADVIIGNGNIERINGTSIKDINCQNYTIKSGGLLDTSSGGTLREVTKFEIHGEWNYGEGQIKELGSWVNNGTVNIQPTQLGVDFNLEFTTMCGPISVRGTSDTDGDGISDANEGDNAVNLGHGITLDQDRDGIYNFLDNDSDNDGIKDSEEGGNTIDFDSDGIPDYLDSEDRGIISGTITEKLSNGQFIAMEGIVIILYDMDGNEVARTDTDRDGLYSFIIPPGEYYIQELQPEGYFSLQNDDRIDLTIGANDVLDSNDFIESLVSPQPTNTPTATPSPTAIVIVKPTATVTLTPTVTATPTATATAMPVVEEMRCEDVSTSPIAQNDETSASVGEVKTINVLKNDTQSEMDLDKKSVRLIDTEGKEVKTLYSKGKGTWLVDEVTGSILFDPDEVCSGNEEVQYIVRDICGNTSNPATINIDFNKKCESTQTSDSANALSKSTMLLLLLCTGAIGLFFVRRREYN</sequence>
<organism evidence="4">
    <name type="scientific">uncultured Sulfurovum sp</name>
    <dbReference type="NCBI Taxonomy" id="269237"/>
    <lineage>
        <taxon>Bacteria</taxon>
        <taxon>Pseudomonadati</taxon>
        <taxon>Campylobacterota</taxon>
        <taxon>Epsilonproteobacteria</taxon>
        <taxon>Campylobacterales</taxon>
        <taxon>Sulfurovaceae</taxon>
        <taxon>Sulfurovum</taxon>
        <taxon>environmental samples</taxon>
    </lineage>
</organism>
<evidence type="ECO:0000259" key="2">
    <source>
        <dbReference type="Pfam" id="PF17802"/>
    </source>
</evidence>
<dbReference type="InterPro" id="IPR041033">
    <property type="entry name" value="SpaA_PFL_dom_1"/>
</dbReference>
<keyword evidence="1" id="KW-1133">Transmembrane helix</keyword>
<dbReference type="SUPFAM" id="SSF49478">
    <property type="entry name" value="Cna protein B-type domain"/>
    <property type="match status" value="1"/>
</dbReference>
<keyword evidence="1" id="KW-0812">Transmembrane</keyword>
<dbReference type="SUPFAM" id="SSF103647">
    <property type="entry name" value="TSP type-3 repeat"/>
    <property type="match status" value="1"/>
</dbReference>
<dbReference type="Gene3D" id="2.60.40.10">
    <property type="entry name" value="Immunoglobulins"/>
    <property type="match status" value="1"/>
</dbReference>
<feature type="domain" description="SpaA-like prealbumin fold" evidence="2">
    <location>
        <begin position="209"/>
        <end position="272"/>
    </location>
</feature>
<evidence type="ECO:0000256" key="1">
    <source>
        <dbReference type="SAM" id="Phobius"/>
    </source>
</evidence>
<dbReference type="GO" id="GO:0005509">
    <property type="term" value="F:calcium ion binding"/>
    <property type="evidence" value="ECO:0007669"/>
    <property type="project" value="InterPro"/>
</dbReference>
<dbReference type="InterPro" id="IPR026395">
    <property type="entry name" value="CshA_fibril"/>
</dbReference>
<dbReference type="Pfam" id="PF17802">
    <property type="entry name" value="SpaA"/>
    <property type="match status" value="1"/>
</dbReference>
<evidence type="ECO:0008006" key="5">
    <source>
        <dbReference type="Google" id="ProtNLM"/>
    </source>
</evidence>
<accession>A0A6S6S713</accession>
<reference evidence="4" key="1">
    <citation type="submission" date="2020-01" db="EMBL/GenBank/DDBJ databases">
        <authorList>
            <person name="Meier V. D."/>
            <person name="Meier V D."/>
        </authorList>
    </citation>
    <scope>NUCLEOTIDE SEQUENCE</scope>
    <source>
        <strain evidence="4">HLG_WM_MAG_01</strain>
    </source>
</reference>
<evidence type="ECO:0000259" key="3">
    <source>
        <dbReference type="Pfam" id="PF19076"/>
    </source>
</evidence>
<gene>
    <name evidence="4" type="ORF">HELGO_WM11110</name>
</gene>